<name>A0A5J6FF45_9ACTN</name>
<dbReference type="InterPro" id="IPR000073">
    <property type="entry name" value="AB_hydrolase_1"/>
</dbReference>
<dbReference type="Pfam" id="PF12697">
    <property type="entry name" value="Abhydrolase_6"/>
    <property type="match status" value="1"/>
</dbReference>
<dbReference type="Proteomes" id="UP000326178">
    <property type="component" value="Chromosome"/>
</dbReference>
<dbReference type="PANTHER" id="PTHR43798">
    <property type="entry name" value="MONOACYLGLYCEROL LIPASE"/>
    <property type="match status" value="1"/>
</dbReference>
<dbReference type="OrthoDB" id="5241256at2"/>
<dbReference type="PANTHER" id="PTHR43798:SF33">
    <property type="entry name" value="HYDROLASE, PUTATIVE (AFU_ORTHOLOGUE AFUA_2G14860)-RELATED"/>
    <property type="match status" value="1"/>
</dbReference>
<dbReference type="GO" id="GO:0016020">
    <property type="term" value="C:membrane"/>
    <property type="evidence" value="ECO:0007669"/>
    <property type="project" value="TreeGrafter"/>
</dbReference>
<dbReference type="SUPFAM" id="SSF53474">
    <property type="entry name" value="alpha/beta-Hydrolases"/>
    <property type="match status" value="1"/>
</dbReference>
<gene>
    <name evidence="3" type="ORF">CP967_26465</name>
</gene>
<keyword evidence="3" id="KW-0378">Hydrolase</keyword>
<dbReference type="InterPro" id="IPR050266">
    <property type="entry name" value="AB_hydrolase_sf"/>
</dbReference>
<dbReference type="KEGG" id="snk:CP967_26465"/>
<dbReference type="SUPFAM" id="SSF51735">
    <property type="entry name" value="NAD(P)-binding Rossmann-fold domains"/>
    <property type="match status" value="1"/>
</dbReference>
<dbReference type="Gene3D" id="3.40.50.1820">
    <property type="entry name" value="alpha/beta hydrolase"/>
    <property type="match status" value="1"/>
</dbReference>
<feature type="domain" description="Thioester reductase (TE)" evidence="1">
    <location>
        <begin position="9"/>
        <end position="175"/>
    </location>
</feature>
<evidence type="ECO:0000259" key="2">
    <source>
        <dbReference type="Pfam" id="PF12697"/>
    </source>
</evidence>
<dbReference type="EMBL" id="CP023702">
    <property type="protein sequence ID" value="QEU75058.1"/>
    <property type="molecule type" value="Genomic_DNA"/>
</dbReference>
<organism evidence="3 4">
    <name type="scientific">Streptomyces nitrosporeus</name>
    <dbReference type="NCBI Taxonomy" id="28894"/>
    <lineage>
        <taxon>Bacteria</taxon>
        <taxon>Bacillati</taxon>
        <taxon>Actinomycetota</taxon>
        <taxon>Actinomycetes</taxon>
        <taxon>Kitasatosporales</taxon>
        <taxon>Streptomycetaceae</taxon>
        <taxon>Streptomyces</taxon>
    </lineage>
</organism>
<proteinExistence type="predicted"/>
<accession>A0A5J6FF45</accession>
<dbReference type="Pfam" id="PF07993">
    <property type="entry name" value="NAD_binding_4"/>
    <property type="match status" value="1"/>
</dbReference>
<dbReference type="InterPro" id="IPR036291">
    <property type="entry name" value="NAD(P)-bd_dom_sf"/>
</dbReference>
<dbReference type="RefSeq" id="WP_150490367.1">
    <property type="nucleotide sequence ID" value="NZ_BMUV01000004.1"/>
</dbReference>
<feature type="domain" description="AB hydrolase-1" evidence="2">
    <location>
        <begin position="356"/>
        <end position="562"/>
    </location>
</feature>
<reference evidence="3 4" key="1">
    <citation type="submission" date="2017-09" db="EMBL/GenBank/DDBJ databases">
        <authorList>
            <person name="Lee N."/>
            <person name="Cho B.-K."/>
        </authorList>
    </citation>
    <scope>NUCLEOTIDE SEQUENCE [LARGE SCALE GENOMIC DNA]</scope>
    <source>
        <strain evidence="3 4">ATCC 12769</strain>
    </source>
</reference>
<dbReference type="AlphaFoldDB" id="A0A5J6FF45"/>
<dbReference type="GO" id="GO:0016787">
    <property type="term" value="F:hydrolase activity"/>
    <property type="evidence" value="ECO:0007669"/>
    <property type="project" value="UniProtKB-KW"/>
</dbReference>
<protein>
    <submittedName>
        <fullName evidence="3">Alpha/beta fold hydrolase</fullName>
    </submittedName>
</protein>
<evidence type="ECO:0000259" key="1">
    <source>
        <dbReference type="Pfam" id="PF07993"/>
    </source>
</evidence>
<dbReference type="InterPro" id="IPR029058">
    <property type="entry name" value="AB_hydrolase_fold"/>
</dbReference>
<keyword evidence="4" id="KW-1185">Reference proteome</keyword>
<evidence type="ECO:0000313" key="3">
    <source>
        <dbReference type="EMBL" id="QEU75058.1"/>
    </source>
</evidence>
<sequence>MPVNSVVFGAGGFIGRSLVLELLGRGEEVAAAVHGGGDRLTRWLTDRGAATGRLTVLTADITRPGLGLPEQGLDEVRDVYNTAARFAFGMSPDEARAVNVTGAVRVAEWAAARPRLRRLVHISGYRMAAAGADRPDYARDGAYEASKREGDAAVRGRARELGVPLTVVNPATVAGPGQYVGLADLVGQLWRGRLAALPGGPDVFLPVVELGYLVRFLASLPGQPESAEGTYWLLDEATPALPGLIAFLAEHMGVPAPRRSVPVEVLKRLPRAVTKADPETLSFLSTDRYDTSSARSLAESAGLEMPPVHEVLRRWADDLVASRFGLSPAPAPPYGFQQVGADRTWVTGDREAPDHVFLHGLPVDADSWAPVAARTGGRTLAADLPGFGRSGLPRQSHDAWLTALLAPVRGRPVLVAHSYSCGPALRYALRYPDRVGALVLVSPAFLQPASSWPTRSPLAVPVLRTMSAERLADSLGLPHDGSLDGAVANLRRAGAALRVVAALRSAYRQRGPLREALGQVACPVELVVGALDPLEEPSSLPVTEIASAGHYPQLTHPDEVAALLVAVRERTAAR</sequence>
<dbReference type="InterPro" id="IPR013120">
    <property type="entry name" value="FAR_NAD-bd"/>
</dbReference>
<dbReference type="Gene3D" id="3.40.50.720">
    <property type="entry name" value="NAD(P)-binding Rossmann-like Domain"/>
    <property type="match status" value="1"/>
</dbReference>
<evidence type="ECO:0000313" key="4">
    <source>
        <dbReference type="Proteomes" id="UP000326178"/>
    </source>
</evidence>